<dbReference type="InterPro" id="IPR000182">
    <property type="entry name" value="GNAT_dom"/>
</dbReference>
<evidence type="ECO:0000256" key="1">
    <source>
        <dbReference type="ARBA" id="ARBA00022679"/>
    </source>
</evidence>
<comment type="caution">
    <text evidence="6">The sequence shown here is derived from an EMBL/GenBank/DDBJ whole genome shotgun (WGS) entry which is preliminary data.</text>
</comment>
<dbReference type="RefSeq" id="WP_344129609.1">
    <property type="nucleotide sequence ID" value="NZ_BAAARA010000005.1"/>
</dbReference>
<evidence type="ECO:0000259" key="5">
    <source>
        <dbReference type="PROSITE" id="PS51671"/>
    </source>
</evidence>
<keyword evidence="3" id="KW-0812">Transmembrane</keyword>
<evidence type="ECO:0000313" key="7">
    <source>
        <dbReference type="Proteomes" id="UP001501218"/>
    </source>
</evidence>
<evidence type="ECO:0000256" key="2">
    <source>
        <dbReference type="ARBA" id="ARBA00023315"/>
    </source>
</evidence>
<accession>A0ABN3G5H6</accession>
<keyword evidence="7" id="KW-1185">Reference proteome</keyword>
<feature type="transmembrane region" description="Helical" evidence="3">
    <location>
        <begin position="40"/>
        <end position="61"/>
    </location>
</feature>
<sequence>MTSGAQRRGNWDREIVELAVLFLTAGAANAVVTGTRDQAAATAVLCCVGVALLCIGGARMLGRRRRGAALPEELPAPPEPEAPVAQRLWRLRASVTDRPGRLARLAGALAALGGDIRTMQVHPVAGGAVDEVLLHVPAQVGHRDLVATIEAAGGHDVAVSRADVRELDDVPTRTAKLADDLVRGSTDLGRALRSLLGEVEVTWQEEADSPQPGELAEDAMCLAEPGGGVLVLRRPGGAFTPAEFARARAMSELAANCRERLIPAQRTVAVSRGAELTVRLADRADAEVVEEFHQRCSTAARHGRYFGPGPGAGGDGLRRLLTPALGRCLLAVTADGAVVGMGNLSYDGDAAELALLVRDDWQCRGVGAMLAEQLVEQAAELGITELIAHTHVENTAIARTLRGAGLKLVGAPEPGEWSWARDLSGSR</sequence>
<dbReference type="PROSITE" id="PS51671">
    <property type="entry name" value="ACT"/>
    <property type="match status" value="1"/>
</dbReference>
<organism evidence="6 7">
    <name type="scientific">Saccharopolyspora halophila</name>
    <dbReference type="NCBI Taxonomy" id="405551"/>
    <lineage>
        <taxon>Bacteria</taxon>
        <taxon>Bacillati</taxon>
        <taxon>Actinomycetota</taxon>
        <taxon>Actinomycetes</taxon>
        <taxon>Pseudonocardiales</taxon>
        <taxon>Pseudonocardiaceae</taxon>
        <taxon>Saccharopolyspora</taxon>
    </lineage>
</organism>
<name>A0ABN3G5H6_9PSEU</name>
<feature type="domain" description="ACT" evidence="5">
    <location>
        <begin position="90"/>
        <end position="169"/>
    </location>
</feature>
<dbReference type="InterPro" id="IPR045865">
    <property type="entry name" value="ACT-like_dom_sf"/>
</dbReference>
<dbReference type="CDD" id="cd04301">
    <property type="entry name" value="NAT_SF"/>
    <property type="match status" value="1"/>
</dbReference>
<dbReference type="SUPFAM" id="SSF55729">
    <property type="entry name" value="Acyl-CoA N-acyltransferases (Nat)"/>
    <property type="match status" value="1"/>
</dbReference>
<dbReference type="Pfam" id="PF01842">
    <property type="entry name" value="ACT"/>
    <property type="match status" value="1"/>
</dbReference>
<dbReference type="InterPro" id="IPR016181">
    <property type="entry name" value="Acyl_CoA_acyltransferase"/>
</dbReference>
<dbReference type="Gene3D" id="3.40.630.30">
    <property type="match status" value="1"/>
</dbReference>
<proteinExistence type="predicted"/>
<keyword evidence="3" id="KW-0472">Membrane</keyword>
<evidence type="ECO:0000313" key="6">
    <source>
        <dbReference type="EMBL" id="GAA2344677.1"/>
    </source>
</evidence>
<evidence type="ECO:0000259" key="4">
    <source>
        <dbReference type="PROSITE" id="PS51186"/>
    </source>
</evidence>
<keyword evidence="2" id="KW-0012">Acyltransferase</keyword>
<dbReference type="Pfam" id="PF00583">
    <property type="entry name" value="Acetyltransf_1"/>
    <property type="match status" value="1"/>
</dbReference>
<keyword evidence="1" id="KW-0808">Transferase</keyword>
<evidence type="ECO:0000256" key="3">
    <source>
        <dbReference type="SAM" id="Phobius"/>
    </source>
</evidence>
<dbReference type="InterPro" id="IPR050832">
    <property type="entry name" value="Bact_Acetyltransf"/>
</dbReference>
<dbReference type="EMBL" id="BAAARA010000005">
    <property type="protein sequence ID" value="GAA2344677.1"/>
    <property type="molecule type" value="Genomic_DNA"/>
</dbReference>
<reference evidence="6 7" key="1">
    <citation type="journal article" date="2019" name="Int. J. Syst. Evol. Microbiol.">
        <title>The Global Catalogue of Microorganisms (GCM) 10K type strain sequencing project: providing services to taxonomists for standard genome sequencing and annotation.</title>
        <authorList>
            <consortium name="The Broad Institute Genomics Platform"/>
            <consortium name="The Broad Institute Genome Sequencing Center for Infectious Disease"/>
            <person name="Wu L."/>
            <person name="Ma J."/>
        </authorList>
    </citation>
    <scope>NUCLEOTIDE SEQUENCE [LARGE SCALE GENOMIC DNA]</scope>
    <source>
        <strain evidence="6 7">JCM 16221</strain>
    </source>
</reference>
<dbReference type="PANTHER" id="PTHR43877">
    <property type="entry name" value="AMINOALKYLPHOSPHONATE N-ACETYLTRANSFERASE-RELATED-RELATED"/>
    <property type="match status" value="1"/>
</dbReference>
<evidence type="ECO:0008006" key="8">
    <source>
        <dbReference type="Google" id="ProtNLM"/>
    </source>
</evidence>
<dbReference type="InterPro" id="IPR002912">
    <property type="entry name" value="ACT_dom"/>
</dbReference>
<protein>
    <recommendedName>
        <fullName evidence="8">GNAT family N-acetyltransferase</fullName>
    </recommendedName>
</protein>
<dbReference type="Proteomes" id="UP001501218">
    <property type="component" value="Unassembled WGS sequence"/>
</dbReference>
<dbReference type="Gene3D" id="3.30.70.260">
    <property type="match status" value="1"/>
</dbReference>
<keyword evidence="3" id="KW-1133">Transmembrane helix</keyword>
<feature type="domain" description="N-acetyltransferase" evidence="4">
    <location>
        <begin position="276"/>
        <end position="424"/>
    </location>
</feature>
<gene>
    <name evidence="6" type="ORF">GCM10009854_21780</name>
</gene>
<dbReference type="PROSITE" id="PS51186">
    <property type="entry name" value="GNAT"/>
    <property type="match status" value="1"/>
</dbReference>
<dbReference type="SUPFAM" id="SSF55021">
    <property type="entry name" value="ACT-like"/>
    <property type="match status" value="1"/>
</dbReference>